<evidence type="ECO:0000313" key="1">
    <source>
        <dbReference type="EMBL" id="KAI1850448.1"/>
    </source>
</evidence>
<dbReference type="Proteomes" id="UP000829685">
    <property type="component" value="Unassembled WGS sequence"/>
</dbReference>
<organism evidence="1 2">
    <name type="scientific">Neoarthrinium moseri</name>
    <dbReference type="NCBI Taxonomy" id="1658444"/>
    <lineage>
        <taxon>Eukaryota</taxon>
        <taxon>Fungi</taxon>
        <taxon>Dikarya</taxon>
        <taxon>Ascomycota</taxon>
        <taxon>Pezizomycotina</taxon>
        <taxon>Sordariomycetes</taxon>
        <taxon>Xylariomycetidae</taxon>
        <taxon>Amphisphaeriales</taxon>
        <taxon>Apiosporaceae</taxon>
        <taxon>Neoarthrinium</taxon>
    </lineage>
</organism>
<protein>
    <submittedName>
        <fullName evidence="1">Uncharacterized protein</fullName>
    </submittedName>
</protein>
<reference evidence="1" key="1">
    <citation type="submission" date="2021-03" db="EMBL/GenBank/DDBJ databases">
        <title>Revisited historic fungal species revealed as producer of novel bioactive compounds through whole genome sequencing and comparative genomics.</title>
        <authorList>
            <person name="Vignolle G.A."/>
            <person name="Hochenegger N."/>
            <person name="Mach R.L."/>
            <person name="Mach-Aigner A.R."/>
            <person name="Javad Rahimi M."/>
            <person name="Salim K.A."/>
            <person name="Chan C.M."/>
            <person name="Lim L.B.L."/>
            <person name="Cai F."/>
            <person name="Druzhinina I.S."/>
            <person name="U'Ren J.M."/>
            <person name="Derntl C."/>
        </authorList>
    </citation>
    <scope>NUCLEOTIDE SEQUENCE</scope>
    <source>
        <strain evidence="1">TUCIM 5799</strain>
    </source>
</reference>
<gene>
    <name evidence="1" type="ORF">JX265_013410</name>
</gene>
<keyword evidence="2" id="KW-1185">Reference proteome</keyword>
<name>A0A9P9W8L2_9PEZI</name>
<proteinExistence type="predicted"/>
<evidence type="ECO:0000313" key="2">
    <source>
        <dbReference type="Proteomes" id="UP000829685"/>
    </source>
</evidence>
<accession>A0A9P9W8L2</accession>
<dbReference type="EMBL" id="JAFIMR010000070">
    <property type="protein sequence ID" value="KAI1850448.1"/>
    <property type="molecule type" value="Genomic_DNA"/>
</dbReference>
<dbReference type="PANTHER" id="PTHR36587:SF2">
    <property type="entry name" value="EXPRESSION SITE-ASSOCIATED GENE 3 (ESAG3)-LIKE PROTEIN"/>
    <property type="match status" value="1"/>
</dbReference>
<dbReference type="CDD" id="cd22997">
    <property type="entry name" value="GT_LH"/>
    <property type="match status" value="1"/>
</dbReference>
<dbReference type="AlphaFoldDB" id="A0A9P9W8L2"/>
<sequence length="376" mass="43323">MNGYDIVTGKIWGVLKYLRSLPPEADEDIIVMTDAFDVVFQLPPKILLSRYRAINQRVNMQLITQHGLEAVRQHGLMQSIIMGAEKYCWPLSHRHPACYAVPGSRLRADAYGHNTDTSVETNRPRWLNSGTVIGPVHDMRVLYEWAHSLWLSYYGWGGDQEYFSYIYGMQELGRQQLRGSREWLFVFNESFSEDDFVTVNLPVEHVDYHVGVDSGSEIFQSLNSATEDLSPVVHDNAAEVEKEDRLHGTADIYHEHFSFPVDLDNTTPPFEDLEDTSLDGVKEQNPGLNWRSVQLFTNFHSRTIPVALHHNGNKTKVEEWWRLQWWTGWGRELTSKKKGCCSSWISTDAGHSIRWDDICGEYQDILFGGERDRRNA</sequence>
<comment type="caution">
    <text evidence="1">The sequence shown here is derived from an EMBL/GenBank/DDBJ whole genome shotgun (WGS) entry which is preliminary data.</text>
</comment>
<dbReference type="PANTHER" id="PTHR36587">
    <property type="entry name" value="EXPRESSION SITE-ASSOCIATED GENE 3 (ESAG3)-LIKE PROTEIN"/>
    <property type="match status" value="1"/>
</dbReference>